<protein>
    <submittedName>
        <fullName evidence="1">Uncharacterized protein</fullName>
    </submittedName>
</protein>
<accession>A0A7D5H6R6</accession>
<dbReference type="RefSeq" id="WP_179260532.1">
    <property type="nucleotide sequence ID" value="NZ_CP058601.1"/>
</dbReference>
<dbReference type="AlphaFoldDB" id="A0A7D5H6R6"/>
<dbReference type="GeneID" id="56033228"/>
<dbReference type="OrthoDB" id="376799at2157"/>
<sequence length="151" mass="16408">MNRRTLIKLLGAIGSVGVVAVGIDTAFATSSTVEGTVEAKSITGRGGDESHTVLAHEGTLNIDDAEYRDAFSDWQNVTVDDALARRFENDYETVYYNLHVNHETANKKQSIPAGESLAYRTDRPVFNSVQVGDSVQFKSSGADVPRIDSLE</sequence>
<reference evidence="1 2" key="1">
    <citation type="submission" date="2020-07" db="EMBL/GenBank/DDBJ databases">
        <authorList>
            <person name="Cui H."/>
        </authorList>
    </citation>
    <scope>NUCLEOTIDE SEQUENCE [LARGE SCALE GENOMIC DNA]</scope>
    <source>
        <strain evidence="1 2">YPL8</strain>
    </source>
</reference>
<keyword evidence="2" id="KW-1185">Reference proteome</keyword>
<name>A0A7D5H6R6_9EURY</name>
<organism evidence="1 2">
    <name type="scientific">Natrinema halophilum</name>
    <dbReference type="NCBI Taxonomy" id="1699371"/>
    <lineage>
        <taxon>Archaea</taxon>
        <taxon>Methanobacteriati</taxon>
        <taxon>Methanobacteriota</taxon>
        <taxon>Stenosarchaea group</taxon>
        <taxon>Halobacteria</taxon>
        <taxon>Halobacteriales</taxon>
        <taxon>Natrialbaceae</taxon>
        <taxon>Natrinema</taxon>
    </lineage>
</organism>
<dbReference type="KEGG" id="haly:HYG82_08015"/>
<evidence type="ECO:0000313" key="1">
    <source>
        <dbReference type="EMBL" id="QLG48795.1"/>
    </source>
</evidence>
<dbReference type="EMBL" id="CP058601">
    <property type="protein sequence ID" value="QLG48795.1"/>
    <property type="molecule type" value="Genomic_DNA"/>
</dbReference>
<proteinExistence type="predicted"/>
<dbReference type="Proteomes" id="UP000509241">
    <property type="component" value="Chromosome"/>
</dbReference>
<gene>
    <name evidence="1" type="ORF">HYG82_08015</name>
</gene>
<evidence type="ECO:0000313" key="2">
    <source>
        <dbReference type="Proteomes" id="UP000509241"/>
    </source>
</evidence>